<sequence length="95" mass="10965">MFIISLTYQVPLSKVDKFIPEHIEYLNAQYEKGHFVLSGRKEPRTGGVIISTINDRKTLERELADDPFYRENIASYEITEVTPTKAATELKFLID</sequence>
<evidence type="ECO:0000313" key="3">
    <source>
        <dbReference type="EMBL" id="MEI4551279.1"/>
    </source>
</evidence>
<organism evidence="3 4">
    <name type="scientific">Pseudoalteromonas spongiae</name>
    <dbReference type="NCBI Taxonomy" id="298657"/>
    <lineage>
        <taxon>Bacteria</taxon>
        <taxon>Pseudomonadati</taxon>
        <taxon>Pseudomonadota</taxon>
        <taxon>Gammaproteobacteria</taxon>
        <taxon>Alteromonadales</taxon>
        <taxon>Pseudoalteromonadaceae</taxon>
        <taxon>Pseudoalteromonas</taxon>
    </lineage>
</organism>
<evidence type="ECO:0000313" key="4">
    <source>
        <dbReference type="Proteomes" id="UP001382455"/>
    </source>
</evidence>
<dbReference type="PANTHER" id="PTHR37828">
    <property type="entry name" value="GSR2449 PROTEIN"/>
    <property type="match status" value="1"/>
</dbReference>
<comment type="caution">
    <text evidence="3">The sequence shown here is derived from an EMBL/GenBank/DDBJ whole genome shotgun (WGS) entry which is preliminary data.</text>
</comment>
<reference evidence="3 4" key="1">
    <citation type="submission" date="2023-12" db="EMBL/GenBank/DDBJ databases">
        <title>Friends and Foes: Symbiotic and Algicidal bacterial influence on Karenia brevis blooms.</title>
        <authorList>
            <person name="Fei C."/>
            <person name="Mohamed A.R."/>
            <person name="Booker A."/>
            <person name="Arshad M."/>
            <person name="Klass S."/>
            <person name="Ahn S."/>
            <person name="Gilbert P.M."/>
            <person name="Heil C.A."/>
            <person name="Martinez J.M."/>
            <person name="Amin S.A."/>
        </authorList>
    </citation>
    <scope>NUCLEOTIDE SEQUENCE [LARGE SCALE GENOMIC DNA]</scope>
    <source>
        <strain evidence="3 4">CE15</strain>
    </source>
</reference>
<dbReference type="SUPFAM" id="SSF54909">
    <property type="entry name" value="Dimeric alpha+beta barrel"/>
    <property type="match status" value="1"/>
</dbReference>
<dbReference type="EMBL" id="JBAWKS010000002">
    <property type="protein sequence ID" value="MEI4551279.1"/>
    <property type="molecule type" value="Genomic_DNA"/>
</dbReference>
<dbReference type="RefSeq" id="WP_336436279.1">
    <property type="nucleotide sequence ID" value="NZ_JBAWKS010000002.1"/>
</dbReference>
<comment type="similarity">
    <text evidence="1">Belongs to the YciI family.</text>
</comment>
<evidence type="ECO:0000259" key="2">
    <source>
        <dbReference type="Pfam" id="PF03795"/>
    </source>
</evidence>
<protein>
    <submittedName>
        <fullName evidence="3">YciI family protein</fullName>
    </submittedName>
</protein>
<accession>A0ABU8EWC2</accession>
<dbReference type="InterPro" id="IPR005545">
    <property type="entry name" value="YCII"/>
</dbReference>
<dbReference type="InterPro" id="IPR011008">
    <property type="entry name" value="Dimeric_a/b-barrel"/>
</dbReference>
<proteinExistence type="inferred from homology"/>
<gene>
    <name evidence="3" type="ORF">WAE96_16515</name>
</gene>
<evidence type="ECO:0000256" key="1">
    <source>
        <dbReference type="ARBA" id="ARBA00007689"/>
    </source>
</evidence>
<dbReference type="Gene3D" id="3.30.70.1060">
    <property type="entry name" value="Dimeric alpha+beta barrel"/>
    <property type="match status" value="1"/>
</dbReference>
<dbReference type="Proteomes" id="UP001382455">
    <property type="component" value="Unassembled WGS sequence"/>
</dbReference>
<keyword evidence="4" id="KW-1185">Reference proteome</keyword>
<dbReference type="Pfam" id="PF03795">
    <property type="entry name" value="YCII"/>
    <property type="match status" value="1"/>
</dbReference>
<name>A0ABU8EWC2_9GAMM</name>
<dbReference type="PANTHER" id="PTHR37828:SF1">
    <property type="entry name" value="YCII-RELATED DOMAIN-CONTAINING PROTEIN"/>
    <property type="match status" value="1"/>
</dbReference>
<feature type="domain" description="YCII-related" evidence="2">
    <location>
        <begin position="1"/>
        <end position="81"/>
    </location>
</feature>